<dbReference type="GO" id="GO:0097552">
    <property type="term" value="P:mitochondrial double-strand break repair via homologous recombination"/>
    <property type="evidence" value="ECO:0007669"/>
    <property type="project" value="TreeGrafter"/>
</dbReference>
<feature type="compositionally biased region" description="Polar residues" evidence="1">
    <location>
        <begin position="662"/>
        <end position="675"/>
    </location>
</feature>
<evidence type="ECO:0000313" key="3">
    <source>
        <dbReference type="EMBL" id="KWX12463.1"/>
    </source>
</evidence>
<feature type="domain" description="Calcineurin-like phosphoesterase" evidence="2">
    <location>
        <begin position="9"/>
        <end position="237"/>
    </location>
</feature>
<dbReference type="PANTHER" id="PTHR10139">
    <property type="entry name" value="DOUBLE-STRAND BREAK REPAIR PROTEIN MRE11"/>
    <property type="match status" value="1"/>
</dbReference>
<dbReference type="GO" id="GO:0000014">
    <property type="term" value="F:single-stranded DNA endodeoxyribonuclease activity"/>
    <property type="evidence" value="ECO:0007669"/>
    <property type="project" value="TreeGrafter"/>
</dbReference>
<sequence>MSVNSSTARIALFTDTHLGFIAPSVRSCTAHENYLVLEECLCLTRKLGAHAILHAGDLFNQNRMSSKKVLRAVHALREYGVSSFANHADSSSIPMALIYGNHDNSDRVLGLLEAAGVVSLLVHTQAGRNITLYPLCRVVGGVELVVYGLDYYKAWRGDATPEISFVPVTRLASEDETVKRGIESTWPRARYTFLVLHQDYSDQPGRDKIDLSFVDQWNYAHGPEERIDFVYIGHEHDENPPRDGETFTLLMPGSPHRQSRKGSLLNLRQEDRNFYLLSLPLQRESLSGPPLQYCQLNRYHLLSGSLYHMGAESIEVVTNNYRVSACEHDYAKISDFIKTAISTEVKSVTDHAATLLCKRIMPCLFQLQTYCRDLWARGQSVDSIVADLSSLNPVVQSHVESYSFYSLIAYLRYYCGRASLDESIHPLLQMHVNEHRTSQFMDVLQSIVRILLASNKEEDMGCSSTPRQHEHTVLSSIHYRGLSETTVKDAILSTNMLWEDIMLPTIYAQFTFTILFKLNKNPLQHTAEEQGLLISICNSFELASIEFICIDNLQKPYAHLYMNNRTFIEPLVFKADTVINQQSNSMEKMVNSAEKDNTCMQVLLRSLQAAYDGVVAHSHDKENYKPKASNPEQLSTSSKGKEPEVKQSSTRSIASPASSTTNITDSGSSVTIVTSKTEDKDTRNEVIVDISSSDALETADQIGHLSTSDALATVHLVPEIIKCLQQDDGCMTKERGVGRGDTLTKQLEELRKTCTESLRIQFVDRFSSTLRTFSEATSSSTQHNCHFTSLLQACDVAESNYLQTILKHLATDPEATVQTF</sequence>
<dbReference type="Gene3D" id="3.60.21.10">
    <property type="match status" value="1"/>
</dbReference>
<dbReference type="VEuPathDB" id="GiardiaDB:QR46_3562"/>
<dbReference type="GO" id="GO:0035861">
    <property type="term" value="C:site of double-strand break"/>
    <property type="evidence" value="ECO:0007669"/>
    <property type="project" value="TreeGrafter"/>
</dbReference>
<dbReference type="Proteomes" id="UP000070089">
    <property type="component" value="Unassembled WGS sequence"/>
</dbReference>
<dbReference type="InterPro" id="IPR004843">
    <property type="entry name" value="Calcineurin-like_PHP"/>
</dbReference>
<proteinExistence type="predicted"/>
<name>A0A132NQQ4_GIAIN</name>
<gene>
    <name evidence="3" type="ORF">QR46_3562</name>
</gene>
<comment type="caution">
    <text evidence="3">The sequence shown here is derived from an EMBL/GenBank/DDBJ whole genome shotgun (WGS) entry which is preliminary data.</text>
</comment>
<accession>A0A132NQQ4</accession>
<dbReference type="EMBL" id="JXTI01000116">
    <property type="protein sequence ID" value="KWX12463.1"/>
    <property type="molecule type" value="Genomic_DNA"/>
</dbReference>
<feature type="compositionally biased region" description="Low complexity" evidence="1">
    <location>
        <begin position="648"/>
        <end position="661"/>
    </location>
</feature>
<dbReference type="InterPro" id="IPR029052">
    <property type="entry name" value="Metallo-depent_PP-like"/>
</dbReference>
<organism evidence="3 4">
    <name type="scientific">Giardia duodenalis assemblage B</name>
    <dbReference type="NCBI Taxonomy" id="1394984"/>
    <lineage>
        <taxon>Eukaryota</taxon>
        <taxon>Metamonada</taxon>
        <taxon>Diplomonadida</taxon>
        <taxon>Hexamitidae</taxon>
        <taxon>Giardiinae</taxon>
        <taxon>Giardia</taxon>
    </lineage>
</organism>
<evidence type="ECO:0000256" key="1">
    <source>
        <dbReference type="SAM" id="MobiDB-lite"/>
    </source>
</evidence>
<dbReference type="GO" id="GO:0000723">
    <property type="term" value="P:telomere maintenance"/>
    <property type="evidence" value="ECO:0007669"/>
    <property type="project" value="TreeGrafter"/>
</dbReference>
<dbReference type="GO" id="GO:0000724">
    <property type="term" value="P:double-strand break repair via homologous recombination"/>
    <property type="evidence" value="ECO:0007669"/>
    <property type="project" value="TreeGrafter"/>
</dbReference>
<dbReference type="Pfam" id="PF00149">
    <property type="entry name" value="Metallophos"/>
    <property type="match status" value="1"/>
</dbReference>
<feature type="region of interest" description="Disordered" evidence="1">
    <location>
        <begin position="619"/>
        <end position="678"/>
    </location>
</feature>
<dbReference type="OrthoDB" id="30417at2759"/>
<protein>
    <submittedName>
        <fullName evidence="3">Mre11 nuclease/ N-terminal metallophosphatase domain protein</fullName>
    </submittedName>
</protein>
<dbReference type="GO" id="GO:0030870">
    <property type="term" value="C:Mre11 complex"/>
    <property type="evidence" value="ECO:0007669"/>
    <property type="project" value="TreeGrafter"/>
</dbReference>
<dbReference type="PANTHER" id="PTHR10139:SF1">
    <property type="entry name" value="DOUBLE-STRAND BREAK REPAIR PROTEIN MRE11"/>
    <property type="match status" value="1"/>
</dbReference>
<evidence type="ECO:0000313" key="4">
    <source>
        <dbReference type="Proteomes" id="UP000070089"/>
    </source>
</evidence>
<dbReference type="GO" id="GO:0007095">
    <property type="term" value="P:mitotic G2 DNA damage checkpoint signaling"/>
    <property type="evidence" value="ECO:0007669"/>
    <property type="project" value="TreeGrafter"/>
</dbReference>
<dbReference type="GO" id="GO:0006303">
    <property type="term" value="P:double-strand break repair via nonhomologous end joining"/>
    <property type="evidence" value="ECO:0007669"/>
    <property type="project" value="TreeGrafter"/>
</dbReference>
<evidence type="ECO:0000259" key="2">
    <source>
        <dbReference type="Pfam" id="PF00149"/>
    </source>
</evidence>
<reference evidence="3 4" key="1">
    <citation type="journal article" date="2015" name="Mol. Biochem. Parasitol.">
        <title>Identification of polymorphic genes for use in assemblage B genotyping assays through comparative genomics of multiple assemblage B Giardia duodenalis isolates.</title>
        <authorList>
            <person name="Wielinga C."/>
            <person name="Thompson R.C."/>
            <person name="Monis P."/>
            <person name="Ryan U."/>
        </authorList>
    </citation>
    <scope>NUCLEOTIDE SEQUENCE [LARGE SCALE GENOMIC DNA]</scope>
    <source>
        <strain evidence="3 4">BAH15c1</strain>
    </source>
</reference>
<dbReference type="AlphaFoldDB" id="A0A132NQQ4"/>
<dbReference type="GO" id="GO:0042138">
    <property type="term" value="P:meiotic DNA double-strand break formation"/>
    <property type="evidence" value="ECO:0007669"/>
    <property type="project" value="TreeGrafter"/>
</dbReference>
<dbReference type="SUPFAM" id="SSF56300">
    <property type="entry name" value="Metallo-dependent phosphatases"/>
    <property type="match status" value="1"/>
</dbReference>